<dbReference type="EMBL" id="CAACVG010012789">
    <property type="protein sequence ID" value="VEN60853.1"/>
    <property type="molecule type" value="Genomic_DNA"/>
</dbReference>
<name>A0A653DKY3_CALMS</name>
<dbReference type="InterPro" id="IPR002919">
    <property type="entry name" value="TIL_dom"/>
</dbReference>
<dbReference type="Pfam" id="PF01826">
    <property type="entry name" value="TIL"/>
    <property type="match status" value="1"/>
</dbReference>
<keyword evidence="1" id="KW-0732">Signal</keyword>
<organism evidence="3 4">
    <name type="scientific">Callosobruchus maculatus</name>
    <name type="common">Southern cowpea weevil</name>
    <name type="synonym">Pulse bruchid</name>
    <dbReference type="NCBI Taxonomy" id="64391"/>
    <lineage>
        <taxon>Eukaryota</taxon>
        <taxon>Metazoa</taxon>
        <taxon>Ecdysozoa</taxon>
        <taxon>Arthropoda</taxon>
        <taxon>Hexapoda</taxon>
        <taxon>Insecta</taxon>
        <taxon>Pterygota</taxon>
        <taxon>Neoptera</taxon>
        <taxon>Endopterygota</taxon>
        <taxon>Coleoptera</taxon>
        <taxon>Polyphaga</taxon>
        <taxon>Cucujiformia</taxon>
        <taxon>Chrysomeloidea</taxon>
        <taxon>Chrysomelidae</taxon>
        <taxon>Bruchinae</taxon>
        <taxon>Bruchini</taxon>
        <taxon>Callosobruchus</taxon>
    </lineage>
</organism>
<dbReference type="Gene3D" id="2.10.25.10">
    <property type="entry name" value="Laminin"/>
    <property type="match status" value="1"/>
</dbReference>
<gene>
    <name evidence="3" type="ORF">CALMAC_LOCUS18419</name>
</gene>
<dbReference type="SUPFAM" id="SSF57567">
    <property type="entry name" value="Serine protease inhibitors"/>
    <property type="match status" value="1"/>
</dbReference>
<reference evidence="3 4" key="1">
    <citation type="submission" date="2019-01" db="EMBL/GenBank/DDBJ databases">
        <authorList>
            <person name="Sayadi A."/>
        </authorList>
    </citation>
    <scope>NUCLEOTIDE SEQUENCE [LARGE SCALE GENOMIC DNA]</scope>
</reference>
<keyword evidence="4" id="KW-1185">Reference proteome</keyword>
<feature type="signal peptide" evidence="1">
    <location>
        <begin position="1"/>
        <end position="18"/>
    </location>
</feature>
<evidence type="ECO:0000313" key="4">
    <source>
        <dbReference type="Proteomes" id="UP000410492"/>
    </source>
</evidence>
<dbReference type="InterPro" id="IPR036084">
    <property type="entry name" value="Ser_inhib-like_sf"/>
</dbReference>
<protein>
    <recommendedName>
        <fullName evidence="2">TIL domain-containing protein</fullName>
    </recommendedName>
</protein>
<evidence type="ECO:0000313" key="3">
    <source>
        <dbReference type="EMBL" id="VEN60853.1"/>
    </source>
</evidence>
<evidence type="ECO:0000259" key="2">
    <source>
        <dbReference type="Pfam" id="PF01826"/>
    </source>
</evidence>
<dbReference type="CDD" id="cd19941">
    <property type="entry name" value="TIL"/>
    <property type="match status" value="1"/>
</dbReference>
<accession>A0A653DKY3</accession>
<dbReference type="AlphaFoldDB" id="A0A653DKY3"/>
<feature type="domain" description="TIL" evidence="2">
    <location>
        <begin position="29"/>
        <end position="96"/>
    </location>
</feature>
<dbReference type="Proteomes" id="UP000410492">
    <property type="component" value="Unassembled WGS sequence"/>
</dbReference>
<proteinExistence type="predicted"/>
<sequence>MMKLVAFLLLSILAVLCAGRLDKAKDPRCPKNEVAKVHHCYGACTEFTCDDYRRHYGRAHIMCILLLKCSGRPYDCVCKEGYLRNRKGICIPRDQCEFLQNRPR</sequence>
<evidence type="ECO:0000256" key="1">
    <source>
        <dbReference type="SAM" id="SignalP"/>
    </source>
</evidence>
<feature type="chain" id="PRO_5024814732" description="TIL domain-containing protein" evidence="1">
    <location>
        <begin position="19"/>
        <end position="104"/>
    </location>
</feature>
<dbReference type="OrthoDB" id="5945029at2759"/>